<dbReference type="EMBL" id="GGEC01071723">
    <property type="protein sequence ID" value="MBX52207.1"/>
    <property type="molecule type" value="Transcribed_RNA"/>
</dbReference>
<proteinExistence type="predicted"/>
<evidence type="ECO:0000313" key="1">
    <source>
        <dbReference type="EMBL" id="MBX52207.1"/>
    </source>
</evidence>
<sequence length="120" mass="13311">MGNFLRPTGGSHLKTSLTESLTPSPLISLFGVLLRFFSLFSMDPNTPNPLLLVCAFDDDCFWILRAASRSRAAVLAGMWRKMALGLLQGLLAGDWNSKRGDFLGSGELVKERMQAFLRKF</sequence>
<organism evidence="1">
    <name type="scientific">Rhizophora mucronata</name>
    <name type="common">Asiatic mangrove</name>
    <dbReference type="NCBI Taxonomy" id="61149"/>
    <lineage>
        <taxon>Eukaryota</taxon>
        <taxon>Viridiplantae</taxon>
        <taxon>Streptophyta</taxon>
        <taxon>Embryophyta</taxon>
        <taxon>Tracheophyta</taxon>
        <taxon>Spermatophyta</taxon>
        <taxon>Magnoliopsida</taxon>
        <taxon>eudicotyledons</taxon>
        <taxon>Gunneridae</taxon>
        <taxon>Pentapetalae</taxon>
        <taxon>rosids</taxon>
        <taxon>fabids</taxon>
        <taxon>Malpighiales</taxon>
        <taxon>Rhizophoraceae</taxon>
        <taxon>Rhizophora</taxon>
    </lineage>
</organism>
<accession>A0A2P2PBW1</accession>
<protein>
    <submittedName>
        <fullName evidence="1">Uncharacterized protein</fullName>
    </submittedName>
</protein>
<dbReference type="AlphaFoldDB" id="A0A2P2PBW1"/>
<reference evidence="1" key="1">
    <citation type="submission" date="2018-02" db="EMBL/GenBank/DDBJ databases">
        <title>Rhizophora mucronata_Transcriptome.</title>
        <authorList>
            <person name="Meera S.P."/>
            <person name="Sreeshan A."/>
            <person name="Augustine A."/>
        </authorList>
    </citation>
    <scope>NUCLEOTIDE SEQUENCE</scope>
    <source>
        <tissue evidence="1">Leaf</tissue>
    </source>
</reference>
<name>A0A2P2PBW1_RHIMU</name>